<protein>
    <submittedName>
        <fullName evidence="3">Uncharacterized protein</fullName>
    </submittedName>
</protein>
<keyword evidence="2" id="KW-0812">Transmembrane</keyword>
<dbReference type="Proteomes" id="UP001430356">
    <property type="component" value="Unassembled WGS sequence"/>
</dbReference>
<gene>
    <name evidence="3" type="ORF">NESM_000296000</name>
</gene>
<evidence type="ECO:0000313" key="4">
    <source>
        <dbReference type="Proteomes" id="UP001430356"/>
    </source>
</evidence>
<feature type="region of interest" description="Disordered" evidence="1">
    <location>
        <begin position="238"/>
        <end position="257"/>
    </location>
</feature>
<reference evidence="3 4" key="1">
    <citation type="journal article" date="2021" name="MBio">
        <title>A New Model Trypanosomatid, Novymonas esmeraldas: Genomic Perception of Its 'Candidatus Pandoraea novymonadis' Endosymbiont.</title>
        <authorList>
            <person name="Zakharova A."/>
            <person name="Saura A."/>
            <person name="Butenko A."/>
            <person name="Podesvova L."/>
            <person name="Warmusova S."/>
            <person name="Kostygov A.Y."/>
            <person name="Nenarokova A."/>
            <person name="Lukes J."/>
            <person name="Opperdoes F.R."/>
            <person name="Yurchenko V."/>
        </authorList>
    </citation>
    <scope>NUCLEOTIDE SEQUENCE [LARGE SCALE GENOMIC DNA]</scope>
    <source>
        <strain evidence="3 4">E262AT.01</strain>
    </source>
</reference>
<accession>A0AAW0FAV5</accession>
<feature type="compositionally biased region" description="Low complexity" evidence="1">
    <location>
        <begin position="243"/>
        <end position="255"/>
    </location>
</feature>
<keyword evidence="4" id="KW-1185">Reference proteome</keyword>
<keyword evidence="2" id="KW-0472">Membrane</keyword>
<comment type="caution">
    <text evidence="3">The sequence shown here is derived from an EMBL/GenBank/DDBJ whole genome shotgun (WGS) entry which is preliminary data.</text>
</comment>
<feature type="transmembrane region" description="Helical" evidence="2">
    <location>
        <begin position="92"/>
        <end position="116"/>
    </location>
</feature>
<dbReference type="AlphaFoldDB" id="A0AAW0FAV5"/>
<dbReference type="EMBL" id="JAECZO010000027">
    <property type="protein sequence ID" value="KAK7202251.1"/>
    <property type="molecule type" value="Genomic_DNA"/>
</dbReference>
<name>A0AAW0FAV5_9TRYP</name>
<evidence type="ECO:0000313" key="3">
    <source>
        <dbReference type="EMBL" id="KAK7202251.1"/>
    </source>
</evidence>
<keyword evidence="2" id="KW-1133">Transmembrane helix</keyword>
<feature type="transmembrane region" description="Helical" evidence="2">
    <location>
        <begin position="50"/>
        <end position="72"/>
    </location>
</feature>
<evidence type="ECO:0000256" key="2">
    <source>
        <dbReference type="SAM" id="Phobius"/>
    </source>
</evidence>
<organism evidence="3 4">
    <name type="scientific">Novymonas esmeraldas</name>
    <dbReference type="NCBI Taxonomy" id="1808958"/>
    <lineage>
        <taxon>Eukaryota</taxon>
        <taxon>Discoba</taxon>
        <taxon>Euglenozoa</taxon>
        <taxon>Kinetoplastea</taxon>
        <taxon>Metakinetoplastina</taxon>
        <taxon>Trypanosomatida</taxon>
        <taxon>Trypanosomatidae</taxon>
        <taxon>Novymonas</taxon>
    </lineage>
</organism>
<sequence>MSASDSAAPHRDAHSLVVTCEAHGVDSRLLHNELEQLSNKRLHHARRLVWWSRLLTAATIAAAAACGVSVYYQRAQIYRVWRLRNPRKVARLVRLAAVCGGGGLCSLVFMISPIGLLQRHARELTRTAQLDAVAVAALVQEQNFCTLAAWAAAAAADKGTSSSVLTGTDPAPQSVWSAVVLDPTPLVHATRDSRARGDTAAATAVTRASTEAPSAADATDSRDAAAAVTRKRLESQLMRDAETASAAGGVESAASPDAWKLQPRRTWSRTMDVAELEKLFAECVSLSEGLVVEKTSILQARF</sequence>
<proteinExistence type="predicted"/>
<evidence type="ECO:0000256" key="1">
    <source>
        <dbReference type="SAM" id="MobiDB-lite"/>
    </source>
</evidence>